<evidence type="ECO:0008006" key="4">
    <source>
        <dbReference type="Google" id="ProtNLM"/>
    </source>
</evidence>
<feature type="signal peptide" evidence="1">
    <location>
        <begin position="1"/>
        <end position="31"/>
    </location>
</feature>
<gene>
    <name evidence="2" type="ORF">GCM10010334_70960</name>
</gene>
<evidence type="ECO:0000313" key="2">
    <source>
        <dbReference type="EMBL" id="GHD13166.1"/>
    </source>
</evidence>
<proteinExistence type="predicted"/>
<sequence length="194" mass="21291">MIYRNVARLRALPRGLAATACLLTLPSCGFGQEPNEPPARRSDGVVKEFGRATTADAGEWVRKSDLPHETKRLIGLYVSRIHVTKGFGGCSGEGQDGPLMNVELNYPDLGPHDREGLDEQRRWSQQIIKGLTKFAQSFEPGYFTDTDALIGGPRWVTDPKVGTTCFGSIEMHGWLSPPANLQTGYHQGNNAPVR</sequence>
<dbReference type="AlphaFoldDB" id="A0A918X543"/>
<reference evidence="2" key="2">
    <citation type="submission" date="2020-09" db="EMBL/GenBank/DDBJ databases">
        <authorList>
            <person name="Sun Q."/>
            <person name="Ohkuma M."/>
        </authorList>
    </citation>
    <scope>NUCLEOTIDE SEQUENCE</scope>
    <source>
        <strain evidence="2">JCM 4637</strain>
    </source>
</reference>
<dbReference type="EMBL" id="BMVC01000019">
    <property type="protein sequence ID" value="GHD13166.1"/>
    <property type="molecule type" value="Genomic_DNA"/>
</dbReference>
<reference evidence="2" key="1">
    <citation type="journal article" date="2014" name="Int. J. Syst. Evol. Microbiol.">
        <title>Complete genome sequence of Corynebacterium casei LMG S-19264T (=DSM 44701T), isolated from a smear-ripened cheese.</title>
        <authorList>
            <consortium name="US DOE Joint Genome Institute (JGI-PGF)"/>
            <person name="Walter F."/>
            <person name="Albersmeier A."/>
            <person name="Kalinowski J."/>
            <person name="Ruckert C."/>
        </authorList>
    </citation>
    <scope>NUCLEOTIDE SEQUENCE</scope>
    <source>
        <strain evidence="2">JCM 4637</strain>
    </source>
</reference>
<accession>A0A918X543</accession>
<keyword evidence="1" id="KW-0732">Signal</keyword>
<feature type="chain" id="PRO_5037159740" description="Lipoprotein" evidence="1">
    <location>
        <begin position="32"/>
        <end position="194"/>
    </location>
</feature>
<evidence type="ECO:0000313" key="3">
    <source>
        <dbReference type="Proteomes" id="UP000638353"/>
    </source>
</evidence>
<protein>
    <recommendedName>
        <fullName evidence="4">Lipoprotein</fullName>
    </recommendedName>
</protein>
<dbReference type="Proteomes" id="UP000638353">
    <property type="component" value="Unassembled WGS sequence"/>
</dbReference>
<comment type="caution">
    <text evidence="2">The sequence shown here is derived from an EMBL/GenBank/DDBJ whole genome shotgun (WGS) entry which is preliminary data.</text>
</comment>
<evidence type="ECO:0000256" key="1">
    <source>
        <dbReference type="SAM" id="SignalP"/>
    </source>
</evidence>
<name>A0A918X543_9ACTN</name>
<organism evidence="2 3">
    <name type="scientific">Streptomyces finlayi</name>
    <dbReference type="NCBI Taxonomy" id="67296"/>
    <lineage>
        <taxon>Bacteria</taxon>
        <taxon>Bacillati</taxon>
        <taxon>Actinomycetota</taxon>
        <taxon>Actinomycetes</taxon>
        <taxon>Kitasatosporales</taxon>
        <taxon>Streptomycetaceae</taxon>
        <taxon>Streptomyces</taxon>
    </lineage>
</organism>